<dbReference type="PROSITE" id="PS51194">
    <property type="entry name" value="HELICASE_CTER"/>
    <property type="match status" value="1"/>
</dbReference>
<organism evidence="14 15">
    <name type="scientific">Glonium stellatum</name>
    <dbReference type="NCBI Taxonomy" id="574774"/>
    <lineage>
        <taxon>Eukaryota</taxon>
        <taxon>Fungi</taxon>
        <taxon>Dikarya</taxon>
        <taxon>Ascomycota</taxon>
        <taxon>Pezizomycotina</taxon>
        <taxon>Dothideomycetes</taxon>
        <taxon>Pleosporomycetidae</taxon>
        <taxon>Gloniales</taxon>
        <taxon>Gloniaceae</taxon>
        <taxon>Glonium</taxon>
    </lineage>
</organism>
<evidence type="ECO:0000256" key="5">
    <source>
        <dbReference type="ARBA" id="ARBA00022801"/>
    </source>
</evidence>
<dbReference type="GO" id="GO:0004386">
    <property type="term" value="F:helicase activity"/>
    <property type="evidence" value="ECO:0007669"/>
    <property type="project" value="UniProtKB-KW"/>
</dbReference>
<accession>A0A8E2F1E8</accession>
<dbReference type="InterPro" id="IPR001650">
    <property type="entry name" value="Helicase_C-like"/>
</dbReference>
<dbReference type="SMART" id="SM00487">
    <property type="entry name" value="DEXDc"/>
    <property type="match status" value="1"/>
</dbReference>
<dbReference type="PROSITE" id="PS00518">
    <property type="entry name" value="ZF_RING_1"/>
    <property type="match status" value="1"/>
</dbReference>
<evidence type="ECO:0000256" key="7">
    <source>
        <dbReference type="ARBA" id="ARBA00022833"/>
    </source>
</evidence>
<keyword evidence="7" id="KW-0862">Zinc</keyword>
<dbReference type="Proteomes" id="UP000250140">
    <property type="component" value="Unassembled WGS sequence"/>
</dbReference>
<dbReference type="Gene3D" id="3.40.50.300">
    <property type="entry name" value="P-loop containing nucleotide triphosphate hydrolases"/>
    <property type="match status" value="1"/>
</dbReference>
<dbReference type="InterPro" id="IPR049730">
    <property type="entry name" value="SNF2/RAD54-like_C"/>
</dbReference>
<feature type="compositionally biased region" description="Basic residues" evidence="10">
    <location>
        <begin position="26"/>
        <end position="47"/>
    </location>
</feature>
<feature type="compositionally biased region" description="Basic residues" evidence="10">
    <location>
        <begin position="685"/>
        <end position="694"/>
    </location>
</feature>
<evidence type="ECO:0000256" key="3">
    <source>
        <dbReference type="ARBA" id="ARBA00022741"/>
    </source>
</evidence>
<dbReference type="InterPro" id="IPR017907">
    <property type="entry name" value="Znf_RING_CS"/>
</dbReference>
<feature type="domain" description="Helicase C-terminal" evidence="13">
    <location>
        <begin position="722"/>
        <end position="871"/>
    </location>
</feature>
<dbReference type="SUPFAM" id="SSF52540">
    <property type="entry name" value="P-loop containing nucleoside triphosphate hydrolases"/>
    <property type="match status" value="2"/>
</dbReference>
<dbReference type="PANTHER" id="PTHR45626:SF17">
    <property type="entry name" value="HELICASE-LIKE TRANSCRIPTION FACTOR"/>
    <property type="match status" value="1"/>
</dbReference>
<dbReference type="GO" id="GO:0006281">
    <property type="term" value="P:DNA repair"/>
    <property type="evidence" value="ECO:0007669"/>
    <property type="project" value="TreeGrafter"/>
</dbReference>
<dbReference type="PROSITE" id="PS50089">
    <property type="entry name" value="ZF_RING_2"/>
    <property type="match status" value="1"/>
</dbReference>
<evidence type="ECO:0000259" key="12">
    <source>
        <dbReference type="PROSITE" id="PS51192"/>
    </source>
</evidence>
<dbReference type="GO" id="GO:0008270">
    <property type="term" value="F:zinc ion binding"/>
    <property type="evidence" value="ECO:0007669"/>
    <property type="project" value="UniProtKB-KW"/>
</dbReference>
<evidence type="ECO:0000313" key="14">
    <source>
        <dbReference type="EMBL" id="OCL08694.1"/>
    </source>
</evidence>
<dbReference type="GO" id="GO:0008094">
    <property type="term" value="F:ATP-dependent activity, acting on DNA"/>
    <property type="evidence" value="ECO:0007669"/>
    <property type="project" value="TreeGrafter"/>
</dbReference>
<evidence type="ECO:0000259" key="11">
    <source>
        <dbReference type="PROSITE" id="PS50089"/>
    </source>
</evidence>
<feature type="compositionally biased region" description="Low complexity" evidence="10">
    <location>
        <begin position="548"/>
        <end position="562"/>
    </location>
</feature>
<dbReference type="InterPro" id="IPR000330">
    <property type="entry name" value="SNF2_N"/>
</dbReference>
<gene>
    <name evidence="14" type="ORF">AOQ84DRAFT_35896</name>
</gene>
<feature type="region of interest" description="Disordered" evidence="10">
    <location>
        <begin position="667"/>
        <end position="699"/>
    </location>
</feature>
<keyword evidence="3" id="KW-0547">Nucleotide-binding</keyword>
<dbReference type="SMART" id="SM00490">
    <property type="entry name" value="HELICc"/>
    <property type="match status" value="1"/>
</dbReference>
<dbReference type="InterPro" id="IPR014001">
    <property type="entry name" value="Helicase_ATP-bd"/>
</dbReference>
<dbReference type="Gene3D" id="3.30.40.10">
    <property type="entry name" value="Zinc/RING finger domain, C3HC4 (zinc finger)"/>
    <property type="match status" value="1"/>
</dbReference>
<dbReference type="InterPro" id="IPR038718">
    <property type="entry name" value="SNF2-like_sf"/>
</dbReference>
<keyword evidence="2" id="KW-0479">Metal-binding</keyword>
<dbReference type="GO" id="GO:0016787">
    <property type="term" value="F:hydrolase activity"/>
    <property type="evidence" value="ECO:0007669"/>
    <property type="project" value="UniProtKB-KW"/>
</dbReference>
<name>A0A8E2F1E8_9PEZI</name>
<dbReference type="PANTHER" id="PTHR45626">
    <property type="entry name" value="TRANSCRIPTION TERMINATION FACTOR 2-RELATED"/>
    <property type="match status" value="1"/>
</dbReference>
<evidence type="ECO:0000256" key="1">
    <source>
        <dbReference type="ARBA" id="ARBA00007025"/>
    </source>
</evidence>
<feature type="region of interest" description="Disordered" evidence="10">
    <location>
        <begin position="527"/>
        <end position="576"/>
    </location>
</feature>
<dbReference type="Pfam" id="PF00271">
    <property type="entry name" value="Helicase_C"/>
    <property type="match status" value="1"/>
</dbReference>
<evidence type="ECO:0000313" key="15">
    <source>
        <dbReference type="Proteomes" id="UP000250140"/>
    </source>
</evidence>
<feature type="region of interest" description="Disordered" evidence="10">
    <location>
        <begin position="1"/>
        <end position="74"/>
    </location>
</feature>
<evidence type="ECO:0000256" key="6">
    <source>
        <dbReference type="ARBA" id="ARBA00022806"/>
    </source>
</evidence>
<dbReference type="InterPro" id="IPR001841">
    <property type="entry name" value="Znf_RING"/>
</dbReference>
<evidence type="ECO:0000256" key="8">
    <source>
        <dbReference type="ARBA" id="ARBA00022840"/>
    </source>
</evidence>
<evidence type="ECO:0000256" key="9">
    <source>
        <dbReference type="PROSITE-ProRule" id="PRU00175"/>
    </source>
</evidence>
<keyword evidence="5" id="KW-0378">Hydrolase</keyword>
<evidence type="ECO:0000256" key="4">
    <source>
        <dbReference type="ARBA" id="ARBA00022771"/>
    </source>
</evidence>
<protein>
    <submittedName>
        <fullName evidence="14">Uncharacterized protein</fullName>
    </submittedName>
</protein>
<dbReference type="InterPro" id="IPR027417">
    <property type="entry name" value="P-loop_NTPase"/>
</dbReference>
<keyword evidence="15" id="KW-1185">Reference proteome</keyword>
<evidence type="ECO:0000256" key="10">
    <source>
        <dbReference type="SAM" id="MobiDB-lite"/>
    </source>
</evidence>
<dbReference type="GO" id="GO:0005524">
    <property type="term" value="F:ATP binding"/>
    <property type="evidence" value="ECO:0007669"/>
    <property type="project" value="UniProtKB-KW"/>
</dbReference>
<keyword evidence="8" id="KW-0067">ATP-binding</keyword>
<comment type="similarity">
    <text evidence="1">Belongs to the SNF2/RAD54 helicase family.</text>
</comment>
<dbReference type="GO" id="GO:0005634">
    <property type="term" value="C:nucleus"/>
    <property type="evidence" value="ECO:0007669"/>
    <property type="project" value="TreeGrafter"/>
</dbReference>
<dbReference type="Gene3D" id="3.40.50.10810">
    <property type="entry name" value="Tandem AAA-ATPase domain"/>
    <property type="match status" value="1"/>
</dbReference>
<dbReference type="OrthoDB" id="448448at2759"/>
<dbReference type="AlphaFoldDB" id="A0A8E2F1E8"/>
<dbReference type="CDD" id="cd18008">
    <property type="entry name" value="DEXDc_SHPRH-like"/>
    <property type="match status" value="1"/>
</dbReference>
<dbReference type="InterPro" id="IPR050628">
    <property type="entry name" value="SNF2_RAD54_helicase_TF"/>
</dbReference>
<evidence type="ECO:0000256" key="2">
    <source>
        <dbReference type="ARBA" id="ARBA00022723"/>
    </source>
</evidence>
<dbReference type="Pfam" id="PF00176">
    <property type="entry name" value="SNF2-rel_dom"/>
    <property type="match status" value="1"/>
</dbReference>
<feature type="compositionally biased region" description="Basic and acidic residues" evidence="10">
    <location>
        <begin position="528"/>
        <end position="543"/>
    </location>
</feature>
<proteinExistence type="inferred from homology"/>
<reference evidence="14 15" key="1">
    <citation type="journal article" date="2016" name="Nat. Commun.">
        <title>Ectomycorrhizal ecology is imprinted in the genome of the dominant symbiotic fungus Cenococcum geophilum.</title>
        <authorList>
            <consortium name="DOE Joint Genome Institute"/>
            <person name="Peter M."/>
            <person name="Kohler A."/>
            <person name="Ohm R.A."/>
            <person name="Kuo A."/>
            <person name="Krutzmann J."/>
            <person name="Morin E."/>
            <person name="Arend M."/>
            <person name="Barry K.W."/>
            <person name="Binder M."/>
            <person name="Choi C."/>
            <person name="Clum A."/>
            <person name="Copeland A."/>
            <person name="Grisel N."/>
            <person name="Haridas S."/>
            <person name="Kipfer T."/>
            <person name="LaButti K."/>
            <person name="Lindquist E."/>
            <person name="Lipzen A."/>
            <person name="Maire R."/>
            <person name="Meier B."/>
            <person name="Mihaltcheva S."/>
            <person name="Molinier V."/>
            <person name="Murat C."/>
            <person name="Poggeler S."/>
            <person name="Quandt C.A."/>
            <person name="Sperisen C."/>
            <person name="Tritt A."/>
            <person name="Tisserant E."/>
            <person name="Crous P.W."/>
            <person name="Henrissat B."/>
            <person name="Nehls U."/>
            <person name="Egli S."/>
            <person name="Spatafora J.W."/>
            <person name="Grigoriev I.V."/>
            <person name="Martin F.M."/>
        </authorList>
    </citation>
    <scope>NUCLEOTIDE SEQUENCE [LARGE SCALE GENOMIC DNA]</scope>
    <source>
        <strain evidence="14 15">CBS 207.34</strain>
    </source>
</reference>
<sequence>MLVAIEAELDKPRKKTKADTAQAKNGKGKAKPRAPRGKGAKGRKGKNVSKAEEAGKKGRGKAKGPQGPSLTDVGSLFTSNVFRDAAGHENGLDQPTFDKTTKADALKQLIASVPEEFQKTARKDKAALLAATRDFSGQGSVKADGKGGWLVKGMKSSLNHYQLLGSAFMRRREGAAQEPRGGLSADQMGLGKTVMMLANMINGRPRKGKQPRTTLIVASPALLTQWEREIKAHCEEMAAGNIMRYDNNAKIKSNRDLDVLQGHDIVLTTYSEVMRSYPKNDPPIECQTPKEKQEWWKEEYEKNKGLLHRMIFYRVVLDEAQTIKNHLGRTSIACRGLMAKHRWALSGTPILNTLTELYPYFKFLRVPHTGSFRIFKSNYCSTGDPDKSARLLIQLNQFMIRRTHKDVMFGGPILKLPKATPITHWCEFNEIERIIYDIVRRRFVEKINMYAQARQLDKCYYHVFVMLLRLRQLTGHILMLQLTMENLLEREDIERLQEVTNEASASSDSEQGRQIISIRKQLAALVKKQKEAPEDDTEHRRSQSEPFSEAGPSSAGPSTGGTYPKNVEPGPGIVDAGGAHGMTYDFSQYLKTMKEGKKWEEIKERAQCGKCRENPKIPWATSCHHIYCRECLENLQLEAAERERDAASCLVCGNTFTFCQKCDEDPENPESQDLDGPQNGSSNVAKKKGKKGQRVRPEKETISNDWIELNGSVLPSAKTLAIKAQILNWMAEDPNVKIIVYTQFLAMIRILVKICGQEDWSYCEYHGNMSFGSRDRSISEFTDDPQKSILLASLRCGGLGLNLMMASRVIIIDPWWNHAVEQQAFCRVFRYGQQQKTYMTRFCVKNTVDEKLIQMQEKKQAEIDDVMEDDGTRLKKLTLKELMRLFGPIREEEDGTPFILVDDPIDDSGYAAGLDG</sequence>
<keyword evidence="6" id="KW-0347">Helicase</keyword>
<keyword evidence="4 9" id="KW-0863">Zinc-finger</keyword>
<dbReference type="EMBL" id="KV749614">
    <property type="protein sequence ID" value="OCL08694.1"/>
    <property type="molecule type" value="Genomic_DNA"/>
</dbReference>
<dbReference type="CDD" id="cd18793">
    <property type="entry name" value="SF2_C_SNF"/>
    <property type="match status" value="1"/>
</dbReference>
<dbReference type="Pfam" id="PF14634">
    <property type="entry name" value="zf-RING_5"/>
    <property type="match status" value="1"/>
</dbReference>
<feature type="domain" description="RING-type" evidence="11">
    <location>
        <begin position="608"/>
        <end position="652"/>
    </location>
</feature>
<dbReference type="InterPro" id="IPR013083">
    <property type="entry name" value="Znf_RING/FYVE/PHD"/>
</dbReference>
<dbReference type="SUPFAM" id="SSF57850">
    <property type="entry name" value="RING/U-box"/>
    <property type="match status" value="1"/>
</dbReference>
<dbReference type="PROSITE" id="PS51192">
    <property type="entry name" value="HELICASE_ATP_BIND_1"/>
    <property type="match status" value="1"/>
</dbReference>
<feature type="domain" description="Helicase ATP-binding" evidence="12">
    <location>
        <begin position="173"/>
        <end position="367"/>
    </location>
</feature>
<evidence type="ECO:0000259" key="13">
    <source>
        <dbReference type="PROSITE" id="PS51194"/>
    </source>
</evidence>